<name>A0ACB5TJT0_AMBMO</name>
<dbReference type="Proteomes" id="UP001165064">
    <property type="component" value="Unassembled WGS sequence"/>
</dbReference>
<reference evidence="1" key="1">
    <citation type="submission" date="2023-04" db="EMBL/GenBank/DDBJ databases">
        <title>Ambrosiozyma monospora NBRC 10751.</title>
        <authorList>
            <person name="Ichikawa N."/>
            <person name="Sato H."/>
            <person name="Tonouchi N."/>
        </authorList>
    </citation>
    <scope>NUCLEOTIDE SEQUENCE</scope>
    <source>
        <strain evidence="1">NBRC 10751</strain>
    </source>
</reference>
<sequence>MSEQEKYSALFWVRGVISILKRDAEATRHSQNDNVIYDTNEPETTVESLYSKRRNKFSNYSSPTYHNVSLLLSGKPELHSLDQFDCPSFDKFKNKNWVTLYALKILSEEVSKFMLDELNYRAGLDLPDSPGEDSYLHHPSILVQIIIDTAELKESDILKDYLEALKQPDYIDFREVGVGLGLVQAKMNSLDEETHPKKWTVAFVILHLHSLLLQMVDEKAKKILKMVFYRSLIETRTASWNVIKEEADKFTPEQNILFEVIPAQPPKSTDGNEFKLGTPPMICKDGQYFLVENYQGGPFGEFGSPLSLDSASNEQNIEDENHDYETHHGHEQPHKKRSKSLIISVDGFLILLQGQPKTFTWRNVQFLWCSLFKRRSSN</sequence>
<gene>
    <name evidence="1" type="ORF">Amon02_000861200</name>
</gene>
<comment type="caution">
    <text evidence="1">The sequence shown here is derived from an EMBL/GenBank/DDBJ whole genome shotgun (WGS) entry which is preliminary data.</text>
</comment>
<protein>
    <submittedName>
        <fullName evidence="1">Unnamed protein product</fullName>
    </submittedName>
</protein>
<evidence type="ECO:0000313" key="2">
    <source>
        <dbReference type="Proteomes" id="UP001165064"/>
    </source>
</evidence>
<keyword evidence="2" id="KW-1185">Reference proteome</keyword>
<proteinExistence type="predicted"/>
<evidence type="ECO:0000313" key="1">
    <source>
        <dbReference type="EMBL" id="GME89941.1"/>
    </source>
</evidence>
<accession>A0ACB5TJT0</accession>
<dbReference type="EMBL" id="BSXS01007710">
    <property type="protein sequence ID" value="GME89941.1"/>
    <property type="molecule type" value="Genomic_DNA"/>
</dbReference>
<organism evidence="1 2">
    <name type="scientific">Ambrosiozyma monospora</name>
    <name type="common">Yeast</name>
    <name type="synonym">Endomycopsis monosporus</name>
    <dbReference type="NCBI Taxonomy" id="43982"/>
    <lineage>
        <taxon>Eukaryota</taxon>
        <taxon>Fungi</taxon>
        <taxon>Dikarya</taxon>
        <taxon>Ascomycota</taxon>
        <taxon>Saccharomycotina</taxon>
        <taxon>Pichiomycetes</taxon>
        <taxon>Pichiales</taxon>
        <taxon>Pichiaceae</taxon>
        <taxon>Ambrosiozyma</taxon>
    </lineage>
</organism>